<sequence>MALGKRIKELRKQRGMTHRVMVSDYGFHLTQIARIERGESFSVPTLLRLAETFQVPVGELISGIGEIDGDELKPKAAIDSKRSKEVKPPKEAKASKK</sequence>
<keyword evidence="4" id="KW-1185">Reference proteome</keyword>
<evidence type="ECO:0000256" key="1">
    <source>
        <dbReference type="SAM" id="MobiDB-lite"/>
    </source>
</evidence>
<dbReference type="PROSITE" id="PS50943">
    <property type="entry name" value="HTH_CROC1"/>
    <property type="match status" value="1"/>
</dbReference>
<dbReference type="InterPro" id="IPR001387">
    <property type="entry name" value="Cro/C1-type_HTH"/>
</dbReference>
<comment type="caution">
    <text evidence="3">The sequence shown here is derived from an EMBL/GenBank/DDBJ whole genome shotgun (WGS) entry which is preliminary data.</text>
</comment>
<dbReference type="Proteomes" id="UP000568106">
    <property type="component" value="Unassembled WGS sequence"/>
</dbReference>
<evidence type="ECO:0000313" key="3">
    <source>
        <dbReference type="EMBL" id="MBB5319456.1"/>
    </source>
</evidence>
<dbReference type="SUPFAM" id="SSF47413">
    <property type="entry name" value="lambda repressor-like DNA-binding domains"/>
    <property type="match status" value="1"/>
</dbReference>
<feature type="domain" description="HTH cro/C1-type" evidence="2">
    <location>
        <begin position="7"/>
        <end position="60"/>
    </location>
</feature>
<proteinExistence type="predicted"/>
<feature type="region of interest" description="Disordered" evidence="1">
    <location>
        <begin position="75"/>
        <end position="97"/>
    </location>
</feature>
<dbReference type="CDD" id="cd00093">
    <property type="entry name" value="HTH_XRE"/>
    <property type="match status" value="1"/>
</dbReference>
<dbReference type="Pfam" id="PF12844">
    <property type="entry name" value="HTH_19"/>
    <property type="match status" value="1"/>
</dbReference>
<reference evidence="3" key="1">
    <citation type="submission" date="2020-08" db="EMBL/GenBank/DDBJ databases">
        <title>Genomic Encyclopedia of Type Strains, Phase IV (KMG-V): Genome sequencing to study the core and pangenomes of soil and plant-associated prokaryotes.</title>
        <authorList>
            <person name="Whitman W."/>
        </authorList>
    </citation>
    <scope>NUCLEOTIDE SEQUENCE [LARGE SCALE GENOMIC DNA]</scope>
    <source>
        <strain evidence="3">M8UP27</strain>
    </source>
</reference>
<evidence type="ECO:0000313" key="4">
    <source>
        <dbReference type="Proteomes" id="UP000568106"/>
    </source>
</evidence>
<dbReference type="SMART" id="SM00530">
    <property type="entry name" value="HTH_XRE"/>
    <property type="match status" value="1"/>
</dbReference>
<dbReference type="InterPro" id="IPR010982">
    <property type="entry name" value="Lambda_DNA-bd_dom_sf"/>
</dbReference>
<evidence type="ECO:0000259" key="2">
    <source>
        <dbReference type="PROSITE" id="PS50943"/>
    </source>
</evidence>
<dbReference type="GO" id="GO:0003677">
    <property type="term" value="F:DNA binding"/>
    <property type="evidence" value="ECO:0007669"/>
    <property type="project" value="InterPro"/>
</dbReference>
<organism evidence="3 4">
    <name type="scientific">Tunturiibacter empetritectus</name>
    <dbReference type="NCBI Taxonomy" id="3069691"/>
    <lineage>
        <taxon>Bacteria</taxon>
        <taxon>Pseudomonadati</taxon>
        <taxon>Acidobacteriota</taxon>
        <taxon>Terriglobia</taxon>
        <taxon>Terriglobales</taxon>
        <taxon>Acidobacteriaceae</taxon>
        <taxon>Tunturiibacter</taxon>
    </lineage>
</organism>
<gene>
    <name evidence="3" type="ORF">HDF09_004165</name>
</gene>
<dbReference type="EMBL" id="JACHDY010000009">
    <property type="protein sequence ID" value="MBB5319456.1"/>
    <property type="molecule type" value="Genomic_DNA"/>
</dbReference>
<protein>
    <submittedName>
        <fullName evidence="3">Transcriptional regulator with XRE-family HTH domain</fullName>
    </submittedName>
</protein>
<dbReference type="Gene3D" id="1.10.260.40">
    <property type="entry name" value="lambda repressor-like DNA-binding domains"/>
    <property type="match status" value="1"/>
</dbReference>
<accession>A0A7W8ILR2</accession>
<dbReference type="AlphaFoldDB" id="A0A7W8ILR2"/>
<name>A0A7W8ILR2_9BACT</name>